<dbReference type="Pfam" id="PF25151">
    <property type="entry name" value="TPR_Trm732_C"/>
    <property type="match status" value="1"/>
</dbReference>
<evidence type="ECO:0000256" key="2">
    <source>
        <dbReference type="ARBA" id="ARBA00022694"/>
    </source>
</evidence>
<comment type="caution">
    <text evidence="6">The sequence shown here is derived from an EMBL/GenBank/DDBJ whole genome shotgun (WGS) entry which is preliminary data.</text>
</comment>
<feature type="non-terminal residue" evidence="6">
    <location>
        <position position="1576"/>
    </location>
</feature>
<dbReference type="GO" id="GO:0030488">
    <property type="term" value="P:tRNA methylation"/>
    <property type="evidence" value="ECO:0007669"/>
    <property type="project" value="TreeGrafter"/>
</dbReference>
<dbReference type="GO" id="GO:0005829">
    <property type="term" value="C:cytosol"/>
    <property type="evidence" value="ECO:0007669"/>
    <property type="project" value="TreeGrafter"/>
</dbReference>
<dbReference type="OrthoDB" id="6614653at2759"/>
<evidence type="ECO:0000259" key="5">
    <source>
        <dbReference type="Pfam" id="PF25151"/>
    </source>
</evidence>
<organism evidence="6 7">
    <name type="scientific">Araneus ventricosus</name>
    <name type="common">Orbweaver spider</name>
    <name type="synonym">Epeira ventricosa</name>
    <dbReference type="NCBI Taxonomy" id="182803"/>
    <lineage>
        <taxon>Eukaryota</taxon>
        <taxon>Metazoa</taxon>
        <taxon>Ecdysozoa</taxon>
        <taxon>Arthropoda</taxon>
        <taxon>Chelicerata</taxon>
        <taxon>Arachnida</taxon>
        <taxon>Araneae</taxon>
        <taxon>Araneomorphae</taxon>
        <taxon>Entelegynae</taxon>
        <taxon>Araneoidea</taxon>
        <taxon>Araneidae</taxon>
        <taxon>Araneus</taxon>
    </lineage>
</organism>
<dbReference type="Pfam" id="PF10350">
    <property type="entry name" value="DUF2428"/>
    <property type="match status" value="1"/>
</dbReference>
<keyword evidence="2" id="KW-0819">tRNA processing</keyword>
<evidence type="ECO:0000313" key="6">
    <source>
        <dbReference type="EMBL" id="GBN44109.1"/>
    </source>
</evidence>
<sequence>MSFYTEQIKEFSTTLSEEQTDLVSVVQEFIQEEDTRKIPTFHQIAILHGILSCQRTDLFPFRSRLFDHKPFLIAIFNSIYLSCLTPCSSQYHAFNTLVNWLKTCQKFFHKLFSIGDNKSEIYFSSDTFIVKKILYLLESNWESPIKGVSCFVKEAYRLLIALSKTECDYLKNCDFDLVYYLLEQTSKLSWKVKGKYIVLSIILQFIDYAKFLKKHPDVPKEIILNLKANYAASAISEVYKSIVESMKKKNNCLSDLHKEWCFWWKEPIVASLVSNDKLLIQGVANLILPWTLNSVPHSYELLLDAFEKEGDTAPTLMLMRIAKESGICELKEKEVNLIRKYLHHQNVHLRMEILSVLCSSSKKSEALSEDELKLLRDFIIANLNIDSTSFQQLLLSQLRVLLVRIRDSLVQEYRLKCKDAHLVPEHLLKVKNVHLQLNQAQLEFVEWLVETAVLNTFPGACFQRRRISLHILNIIFDVLVVSPQGNKRKEKPSKFVKQVIQVAQMKGLWKFLIDDTLLNIFPCITDYTDEVRALAYRLLVEFSTWPGIYKDLPCETLIKCGFDLCNNPDYRSNEAGAYLICLVYKKFYVRDSAFAESNGAFIIPYLSHIIQTTGYEESTFMKDVTTLKNTHGLLLALQYCLSNSKEALRSYSYKQQAKVVQFVNTVINFCEIIIEEMLNILRGDDERNHCPSFSDIGEALEKVVISQQSGIERAVDLPKEVELLLTCCWHKIKNCCFVLYELASCIYELNIDIKSKKGYLCKISYQLSYVLITCRHRGIVDACSLALNKFCVMLLRDDVLHEEICKSLLNSAFDSLSDAAATSVTRRSAGLPSLIQAVVSSENNNIQRKLLSFTIQKLLVCFDQPLQCNEEISDKTDLPQAHAYHILRALVTEASLSQSILSHLDSIIPACISGFSSSLWPIRNGALQLFGVLLPRICGQKKVRDEDSEHNQVSASELFVRCPNLKVFLHDKLKECVNFHHKKKLSSVLVPVLSILVKLSPPQENNEDFVREFKMLLMDLLDIPIWKVRDLVSSALSALVTVDDIREKTEELNRELHSHDINCNKIHGILLLIQKVSKRNKFSSETCNLIKSLTNLYELLLERNCQLLVGILLDTILIITSNSGILMLKEIHKSLCSLESNYNNMVGSEYHESRVVALKLRTAERSEIPSIVKEQSKKDASVVNECLQFLTERLHSEQIRLERHDEKDLKFWKEICLALLSFIEKERHPSIIQDSLKFYIDLCYEWKIGAYILDPLICKSLEDKLEHHLDMKTGLSTSAYSLTLLSICLKFNLRQVKDSDYLEKWIMLFGSYSQPRSSDILRMQAACSISCVGPSLVEYLSKRISSKCEKSVFLYINLCEGSLLLLQDEDEEIRNKACEFPSNIHHKYEINSLQFNIGLQVILQHMFHLLHDNDFFVFYLWNRLQNFPSTSKVVMSVNNSISNATTGSLFEQELVNVFAEPISLLLEYRSLLKMTLEELHERNPSFWKDTVEIFSLDLLQEISDLLHIVRDSKTINLCGLTYPHHGLLALKKLQCQVQVLVPQRACPNIHMHLHGHLETIACRWREVEKFMRCTVS</sequence>
<keyword evidence="7" id="KW-1185">Reference proteome</keyword>
<evidence type="ECO:0000256" key="1">
    <source>
        <dbReference type="ARBA" id="ARBA00010409"/>
    </source>
</evidence>
<dbReference type="InterPro" id="IPR016024">
    <property type="entry name" value="ARM-type_fold"/>
</dbReference>
<evidence type="ECO:0000259" key="4">
    <source>
        <dbReference type="Pfam" id="PF25150"/>
    </source>
</evidence>
<feature type="domain" description="tRNA (32-2'-O)-methyltransferase regulator THADA-like TPR repeats region" evidence="4">
    <location>
        <begin position="260"/>
        <end position="514"/>
    </location>
</feature>
<feature type="domain" description="tRNA (32-2'-O)-methyltransferase regulator THADA-like C-terminal TPR repeats region" evidence="5">
    <location>
        <begin position="923"/>
        <end position="1075"/>
    </location>
</feature>
<dbReference type="Proteomes" id="UP000499080">
    <property type="component" value="Unassembled WGS sequence"/>
</dbReference>
<dbReference type="EMBL" id="BGPR01010073">
    <property type="protein sequence ID" value="GBN44109.1"/>
    <property type="molecule type" value="Genomic_DNA"/>
</dbReference>
<accession>A0A4Y2NZB3</accession>
<dbReference type="InterPro" id="IPR056842">
    <property type="entry name" value="THADA-like_TPR_C"/>
</dbReference>
<comment type="similarity">
    <text evidence="1">Belongs to the THADA family.</text>
</comment>
<dbReference type="InterPro" id="IPR056843">
    <property type="entry name" value="THADA-like_TPR"/>
</dbReference>
<dbReference type="SUPFAM" id="SSF48371">
    <property type="entry name" value="ARM repeat"/>
    <property type="match status" value="1"/>
</dbReference>
<name>A0A4Y2NZB3_ARAVE</name>
<dbReference type="Pfam" id="PF25150">
    <property type="entry name" value="TPR_Trm732"/>
    <property type="match status" value="1"/>
</dbReference>
<feature type="domain" description="DUF2428" evidence="3">
    <location>
        <begin position="662"/>
        <end position="920"/>
    </location>
</feature>
<dbReference type="InterPro" id="IPR051954">
    <property type="entry name" value="tRNA_methyltransferase_THADA"/>
</dbReference>
<evidence type="ECO:0000313" key="7">
    <source>
        <dbReference type="Proteomes" id="UP000499080"/>
    </source>
</evidence>
<dbReference type="PANTHER" id="PTHR14387:SF0">
    <property type="entry name" value="DUF2428 DOMAIN-CONTAINING PROTEIN"/>
    <property type="match status" value="1"/>
</dbReference>
<gene>
    <name evidence="6" type="primary">SPCC1494.07</name>
    <name evidence="6" type="ORF">AVEN_47396_1</name>
</gene>
<dbReference type="PANTHER" id="PTHR14387">
    <property type="entry name" value="THADA/DEATH RECEPTOR INTERACTING PROTEIN"/>
    <property type="match status" value="1"/>
</dbReference>
<reference evidence="6 7" key="1">
    <citation type="journal article" date="2019" name="Sci. Rep.">
        <title>Orb-weaving spider Araneus ventricosus genome elucidates the spidroin gene catalogue.</title>
        <authorList>
            <person name="Kono N."/>
            <person name="Nakamura H."/>
            <person name="Ohtoshi R."/>
            <person name="Moran D.A.P."/>
            <person name="Shinohara A."/>
            <person name="Yoshida Y."/>
            <person name="Fujiwara M."/>
            <person name="Mori M."/>
            <person name="Tomita M."/>
            <person name="Arakawa K."/>
        </authorList>
    </citation>
    <scope>NUCLEOTIDE SEQUENCE [LARGE SCALE GENOMIC DNA]</scope>
</reference>
<evidence type="ECO:0000259" key="3">
    <source>
        <dbReference type="Pfam" id="PF10350"/>
    </source>
</evidence>
<proteinExistence type="inferred from homology"/>
<protein>
    <submittedName>
        <fullName evidence="6">Uncharacterized protein C1494.07</fullName>
    </submittedName>
</protein>
<dbReference type="InterPro" id="IPR019442">
    <property type="entry name" value="THADA/TRM732_DUF2428"/>
</dbReference>